<keyword evidence="4" id="KW-0560">Oxidoreductase</keyword>
<dbReference type="InterPro" id="IPR045170">
    <property type="entry name" value="MTOX"/>
</dbReference>
<dbReference type="Gene3D" id="3.30.9.10">
    <property type="entry name" value="D-Amino Acid Oxidase, subunit A, domain 2"/>
    <property type="match status" value="1"/>
</dbReference>
<proteinExistence type="predicted"/>
<keyword evidence="3" id="KW-0274">FAD</keyword>
<evidence type="ECO:0000313" key="7">
    <source>
        <dbReference type="Proteomes" id="UP000297318"/>
    </source>
</evidence>
<dbReference type="EMBL" id="RHPJ01000002">
    <property type="protein sequence ID" value="TGO05461.1"/>
    <property type="molecule type" value="Genomic_DNA"/>
</dbReference>
<evidence type="ECO:0000256" key="2">
    <source>
        <dbReference type="ARBA" id="ARBA00022630"/>
    </source>
</evidence>
<dbReference type="PANTHER" id="PTHR10961:SF7">
    <property type="entry name" value="FAD DEPENDENT OXIDOREDUCTASE DOMAIN-CONTAINING PROTEIN"/>
    <property type="match status" value="1"/>
</dbReference>
<dbReference type="SUPFAM" id="SSF54373">
    <property type="entry name" value="FAD-linked reductases, C-terminal domain"/>
    <property type="match status" value="1"/>
</dbReference>
<dbReference type="Gene3D" id="3.50.50.60">
    <property type="entry name" value="FAD/NAD(P)-binding domain"/>
    <property type="match status" value="1"/>
</dbReference>
<dbReference type="InterPro" id="IPR036188">
    <property type="entry name" value="FAD/NAD-bd_sf"/>
</dbReference>
<evidence type="ECO:0000256" key="1">
    <source>
        <dbReference type="ARBA" id="ARBA00001974"/>
    </source>
</evidence>
<organism evidence="6 7">
    <name type="scientific">Serinibacter arcticus</name>
    <dbReference type="NCBI Taxonomy" id="1655435"/>
    <lineage>
        <taxon>Bacteria</taxon>
        <taxon>Bacillati</taxon>
        <taxon>Actinomycetota</taxon>
        <taxon>Actinomycetes</taxon>
        <taxon>Micrococcales</taxon>
        <taxon>Beutenbergiaceae</taxon>
        <taxon>Serinibacter</taxon>
    </lineage>
</organism>
<evidence type="ECO:0000256" key="4">
    <source>
        <dbReference type="ARBA" id="ARBA00023002"/>
    </source>
</evidence>
<dbReference type="GO" id="GO:0008115">
    <property type="term" value="F:sarcosine oxidase activity"/>
    <property type="evidence" value="ECO:0007669"/>
    <property type="project" value="TreeGrafter"/>
</dbReference>
<keyword evidence="2" id="KW-0285">Flavoprotein</keyword>
<accession>A0A4Z1E7A5</accession>
<reference evidence="6 7" key="1">
    <citation type="submission" date="2018-11" db="EMBL/GenBank/DDBJ databases">
        <title>Complete genome sequencing of the Actinobacteria Serinibacter sp. K3-2.</title>
        <authorList>
            <person name="Rakitin A.L."/>
            <person name="Beletsky A.V."/>
            <person name="Mardanov A.V."/>
            <person name="Ravin N.V."/>
            <person name="Gromova A.S."/>
            <person name="Filippova S.N."/>
            <person name="Gal'Chenko V.F."/>
        </authorList>
    </citation>
    <scope>NUCLEOTIDE SEQUENCE [LARGE SCALE GENOMIC DNA]</scope>
    <source>
        <strain evidence="6 7">K3-2</strain>
    </source>
</reference>
<evidence type="ECO:0000313" key="6">
    <source>
        <dbReference type="EMBL" id="TGO05461.1"/>
    </source>
</evidence>
<sequence>MGQDAVAVVVGGGVMGAATAWRLARDGHDVLLLERFAPGHHEGASHGETRNFNTAYASTHYLDLVQRARALWDELARESGQVLLDDVGLVNHGGGERRWGATHDALRARGLAAEWLSARAAHDRWPALRFAGGTSTGRDVLWVPSGARVRAAVAWRAMLDGVERHGGRVRHGVRVRAVVPLDGGGVRLELDGETSDGGTDATILARTVVVTAGAWTTSLVGAVVPLPELVVTQEQPAHFALATTGAGDVARVDAMPGFNHAPDPERPLDRYFRSDVYGMATPGEGIKAGWHGVGPVADPDARTYRPEPDQLADLRRYAREWLPGVDADAAVPISCTYTSTASTDFVLDRHGDVVVGAGFSGHGYKFAPAVGEALAALATGDGVASARAALPFRFGPGRAVATGTPTGFGT</sequence>
<evidence type="ECO:0000259" key="5">
    <source>
        <dbReference type="Pfam" id="PF01266"/>
    </source>
</evidence>
<dbReference type="PANTHER" id="PTHR10961">
    <property type="entry name" value="PEROXISOMAL SARCOSINE OXIDASE"/>
    <property type="match status" value="1"/>
</dbReference>
<dbReference type="Proteomes" id="UP000297318">
    <property type="component" value="Unassembled WGS sequence"/>
</dbReference>
<name>A0A4Z1E7A5_9MICO</name>
<comment type="caution">
    <text evidence="6">The sequence shown here is derived from an EMBL/GenBank/DDBJ whole genome shotgun (WGS) entry which is preliminary data.</text>
</comment>
<dbReference type="SUPFAM" id="SSF51905">
    <property type="entry name" value="FAD/NAD(P)-binding domain"/>
    <property type="match status" value="1"/>
</dbReference>
<evidence type="ECO:0000256" key="3">
    <source>
        <dbReference type="ARBA" id="ARBA00022827"/>
    </source>
</evidence>
<dbReference type="Pfam" id="PF01266">
    <property type="entry name" value="DAO"/>
    <property type="match status" value="1"/>
</dbReference>
<comment type="cofactor">
    <cofactor evidence="1">
        <name>FAD</name>
        <dbReference type="ChEBI" id="CHEBI:57692"/>
    </cofactor>
</comment>
<gene>
    <name evidence="6" type="ORF">SERN_1465</name>
</gene>
<keyword evidence="7" id="KW-1185">Reference proteome</keyword>
<protein>
    <submittedName>
        <fullName evidence="6">Sarcosine oxidase</fullName>
    </submittedName>
</protein>
<dbReference type="AlphaFoldDB" id="A0A4Z1E7A5"/>
<feature type="domain" description="FAD dependent oxidoreductase" evidence="5">
    <location>
        <begin position="8"/>
        <end position="377"/>
    </location>
</feature>
<dbReference type="InterPro" id="IPR006076">
    <property type="entry name" value="FAD-dep_OxRdtase"/>
</dbReference>
<dbReference type="GO" id="GO:0050660">
    <property type="term" value="F:flavin adenine dinucleotide binding"/>
    <property type="evidence" value="ECO:0007669"/>
    <property type="project" value="InterPro"/>
</dbReference>